<protein>
    <submittedName>
        <fullName evidence="3">Uncharacterized protein</fullName>
    </submittedName>
</protein>
<feature type="region of interest" description="Disordered" evidence="1">
    <location>
        <begin position="201"/>
        <end position="336"/>
    </location>
</feature>
<feature type="region of interest" description="Disordered" evidence="1">
    <location>
        <begin position="1"/>
        <end position="182"/>
    </location>
</feature>
<evidence type="ECO:0000256" key="2">
    <source>
        <dbReference type="SAM" id="Phobius"/>
    </source>
</evidence>
<feature type="compositionally biased region" description="Polar residues" evidence="1">
    <location>
        <begin position="65"/>
        <end position="80"/>
    </location>
</feature>
<organism evidence="3">
    <name type="scientific">Entomoneis paludosa</name>
    <dbReference type="NCBI Taxonomy" id="265537"/>
    <lineage>
        <taxon>Eukaryota</taxon>
        <taxon>Sar</taxon>
        <taxon>Stramenopiles</taxon>
        <taxon>Ochrophyta</taxon>
        <taxon>Bacillariophyta</taxon>
        <taxon>Bacillariophyceae</taxon>
        <taxon>Bacillariophycidae</taxon>
        <taxon>Entomoneidaceae</taxon>
        <taxon>Entomoneis</taxon>
    </lineage>
</organism>
<keyword evidence="2" id="KW-1133">Transmembrane helix</keyword>
<feature type="compositionally biased region" description="Low complexity" evidence="1">
    <location>
        <begin position="165"/>
        <end position="174"/>
    </location>
</feature>
<keyword evidence="2" id="KW-0812">Transmembrane</keyword>
<dbReference type="AlphaFoldDB" id="A0A7S2YAB4"/>
<evidence type="ECO:0000313" key="3">
    <source>
        <dbReference type="EMBL" id="CAD9962262.1"/>
    </source>
</evidence>
<evidence type="ECO:0000256" key="1">
    <source>
        <dbReference type="SAM" id="MobiDB-lite"/>
    </source>
</evidence>
<gene>
    <name evidence="3" type="ORF">APAL1065_LOCUS10423</name>
</gene>
<accession>A0A7S2YAB4</accession>
<dbReference type="EMBL" id="HBHT01015625">
    <property type="protein sequence ID" value="CAD9962262.1"/>
    <property type="molecule type" value="Transcribed_RNA"/>
</dbReference>
<feature type="compositionally biased region" description="Low complexity" evidence="1">
    <location>
        <begin position="52"/>
        <end position="61"/>
    </location>
</feature>
<feature type="transmembrane region" description="Helical" evidence="2">
    <location>
        <begin position="483"/>
        <end position="504"/>
    </location>
</feature>
<proteinExistence type="predicted"/>
<sequence>MSSEQQPLSSSPSGSSRRSNGPTISIENVELLEADRQQDKKRSSRGSRQEEAAAAAAAAAAQPQVPASTGGSAFQPSTGGAPSAGAVPYGSAPGAAFTGYAQPEGGPGYGTQQPPQDQAGNFFYPGYAPPPGAPQQQAYGMPGYQNFYPSQQGAPGYGSNPYAFQPQPGAGPPANEYTNMMGGTGDSFGAGGGYGSLNSIGGGMAPPANHTDLTGSSNRGQGALTIDDIEKTFNAVVNQHYPEPASDKAARPPAPSPTLGITGGDKTNRSKTPSHRRSGSESSGRKQHRRSASGGNLPPAGPRSDRSPSLGSNRKRPDGSRTRSLSGTFFPGVPLRRSLSRGNSVSDLQSVGAQSVASHQSVVSDISKSALFQGVTNEGHVQLRFPYEACRLVANKDMEKGILYMQEIPPAEYEAYHLAAEEANAWEHRLDNDTRKLLPQTFYAIRVEDDLYRRVLDEIADSHQMPCGLFFCGHHEDVSHPSVMIATVAVMILFAGMAYIAFVVHA</sequence>
<reference evidence="3" key="1">
    <citation type="submission" date="2021-01" db="EMBL/GenBank/DDBJ databases">
        <authorList>
            <person name="Corre E."/>
            <person name="Pelletier E."/>
            <person name="Niang G."/>
            <person name="Scheremetjew M."/>
            <person name="Finn R."/>
            <person name="Kale V."/>
            <person name="Holt S."/>
            <person name="Cochrane G."/>
            <person name="Meng A."/>
            <person name="Brown T."/>
            <person name="Cohen L."/>
        </authorList>
    </citation>
    <scope>NUCLEOTIDE SEQUENCE</scope>
    <source>
        <strain evidence="3">CCMP125</strain>
    </source>
</reference>
<name>A0A7S2YAB4_9STRA</name>
<feature type="compositionally biased region" description="Polar residues" evidence="1">
    <location>
        <begin position="211"/>
        <end position="220"/>
    </location>
</feature>
<keyword evidence="2" id="KW-0472">Membrane</keyword>
<feature type="compositionally biased region" description="Low complexity" evidence="1">
    <location>
        <begin position="1"/>
        <end position="19"/>
    </location>
</feature>
<feature type="compositionally biased region" description="Basic and acidic residues" evidence="1">
    <location>
        <begin position="33"/>
        <end position="51"/>
    </location>
</feature>